<dbReference type="EMBL" id="CAAALY010268770">
    <property type="protein sequence ID" value="VEL41301.1"/>
    <property type="molecule type" value="Genomic_DNA"/>
</dbReference>
<dbReference type="Proteomes" id="UP000784294">
    <property type="component" value="Unassembled WGS sequence"/>
</dbReference>
<name>A0A3S5FGZ6_9PLAT</name>
<reference evidence="2" key="1">
    <citation type="submission" date="2018-11" db="EMBL/GenBank/DDBJ databases">
        <authorList>
            <consortium name="Pathogen Informatics"/>
        </authorList>
    </citation>
    <scope>NUCLEOTIDE SEQUENCE</scope>
</reference>
<feature type="compositionally biased region" description="Polar residues" evidence="1">
    <location>
        <begin position="123"/>
        <end position="135"/>
    </location>
</feature>
<accession>A0A3S5FGZ6</accession>
<keyword evidence="3" id="KW-1185">Reference proteome</keyword>
<comment type="caution">
    <text evidence="2">The sequence shown here is derived from an EMBL/GenBank/DDBJ whole genome shotgun (WGS) entry which is preliminary data.</text>
</comment>
<dbReference type="AlphaFoldDB" id="A0A3S5FGZ6"/>
<gene>
    <name evidence="2" type="ORF">PXEA_LOCUS34741</name>
</gene>
<evidence type="ECO:0000256" key="1">
    <source>
        <dbReference type="SAM" id="MobiDB-lite"/>
    </source>
</evidence>
<evidence type="ECO:0000313" key="2">
    <source>
        <dbReference type="EMBL" id="VEL41301.1"/>
    </source>
</evidence>
<sequence>MQSVYPGDPLGLNYVLQLYTFSFFFALWPLSSSAISHLSSSGSVDGFFLSRAGSGQLQLFQRRRFSEPAQDNRQAGSVCIVRVRVEDAVAEAIEQAAAAVAAAETPLASANLTAEKLAPAQPKSLSQGQISSGEPSTFPDCSGDGLSGSRQSGFPRHSSEAHDTLNSNSSAASKMAHLEAKPREVLIHVTFALQDEDIGQKVFTSIKKHVATTNSKA</sequence>
<feature type="region of interest" description="Disordered" evidence="1">
    <location>
        <begin position="119"/>
        <end position="175"/>
    </location>
</feature>
<proteinExistence type="predicted"/>
<evidence type="ECO:0000313" key="3">
    <source>
        <dbReference type="Proteomes" id="UP000784294"/>
    </source>
</evidence>
<organism evidence="2 3">
    <name type="scientific">Protopolystoma xenopodis</name>
    <dbReference type="NCBI Taxonomy" id="117903"/>
    <lineage>
        <taxon>Eukaryota</taxon>
        <taxon>Metazoa</taxon>
        <taxon>Spiralia</taxon>
        <taxon>Lophotrochozoa</taxon>
        <taxon>Platyhelminthes</taxon>
        <taxon>Monogenea</taxon>
        <taxon>Polyopisthocotylea</taxon>
        <taxon>Polystomatidea</taxon>
        <taxon>Polystomatidae</taxon>
        <taxon>Protopolystoma</taxon>
    </lineage>
</organism>
<protein>
    <submittedName>
        <fullName evidence="2">Uncharacterized protein</fullName>
    </submittedName>
</protein>